<evidence type="ECO:0000256" key="11">
    <source>
        <dbReference type="ARBA" id="ARBA00056556"/>
    </source>
</evidence>
<dbReference type="EC" id="1.1.1.205" evidence="12 17"/>
<dbReference type="OrthoDB" id="418595at2759"/>
<keyword evidence="7 12" id="KW-0560">Oxidoreductase</keyword>
<evidence type="ECO:0000256" key="3">
    <source>
        <dbReference type="ARBA" id="ARBA00022723"/>
    </source>
</evidence>
<dbReference type="SMART" id="SM01240">
    <property type="entry name" value="IMPDH"/>
    <property type="match status" value="1"/>
</dbReference>
<feature type="compositionally biased region" description="Low complexity" evidence="18">
    <location>
        <begin position="422"/>
        <end position="462"/>
    </location>
</feature>
<evidence type="ECO:0000256" key="5">
    <source>
        <dbReference type="ARBA" id="ARBA00022755"/>
    </source>
</evidence>
<evidence type="ECO:0000256" key="4">
    <source>
        <dbReference type="ARBA" id="ARBA00022749"/>
    </source>
</evidence>
<evidence type="ECO:0000256" key="17">
    <source>
        <dbReference type="RuleBase" id="RU003928"/>
    </source>
</evidence>
<sequence length="551" mass="59061">MADGWDAEKIFNTTVFGFTYDDLILMPGHIDFGVNDVDLSTRITRNLHVRTPIVSSPMDTVTEHRMAIGCALMGGMGVIHNNMETARQVAEVQKVKRYENGFILDPFVLRPSDSVADVYRIKEKYGYSSVPITDTGMLGGKLLGIVTSRDIDFLTDVHTPLSEVMTSDLVVGHEPVQLAEANELLRESKKGKLPIVNDNFELVALISRNDLKKNREFPLASKDSNKQLLVGAAVSTKPHDIERAKALQEAGADVLVVDSSQGDSIYQVDLVKRLKAAFPELQIIGGNVVTARQAKSLIDAGVDGLRIGMGSGSICTTQVVCAVGRAQATAVYHVCKYAREHGDLPCIADGGIQNSGHVMKALALGANAVMMGSMLAGTEEAPGEYYFHNGVRVKTYRGMGSLDAMRAGTRRTASPPARGLRSPEASPSTAASSGGASRASALSEASPSAKSEASRTSTSTGSAARYFAENQTIRVAQGVSGCVVDKGTVMQLIPYVIQGVKHGMQDIGARTLRDLHAQLVGGELRFDVRSGAAQREGDVHDLHSFERKLYA</sequence>
<accession>A0A086QXC6</accession>
<dbReference type="GO" id="GO:0000166">
    <property type="term" value="F:nucleotide binding"/>
    <property type="evidence" value="ECO:0007669"/>
    <property type="project" value="UniProtKB-UniRule"/>
</dbReference>
<evidence type="ECO:0000256" key="8">
    <source>
        <dbReference type="ARBA" id="ARBA00023027"/>
    </source>
</evidence>
<keyword evidence="6 12" id="KW-0630">Potassium</keyword>
<feature type="binding site" evidence="12">
    <location>
        <begin position="396"/>
        <end position="400"/>
    </location>
    <ligand>
        <name>IMP</name>
        <dbReference type="ChEBI" id="CHEBI:58053"/>
    </ligand>
</feature>
<dbReference type="UniPathway" id="UPA00601">
    <property type="reaction ID" value="UER00295"/>
</dbReference>
<dbReference type="SUPFAM" id="SSF54631">
    <property type="entry name" value="CBS-domain pair"/>
    <property type="match status" value="1"/>
</dbReference>
<evidence type="ECO:0000256" key="6">
    <source>
        <dbReference type="ARBA" id="ARBA00022958"/>
    </source>
</evidence>
<dbReference type="GO" id="GO:0003938">
    <property type="term" value="F:IMP dehydrogenase activity"/>
    <property type="evidence" value="ECO:0007669"/>
    <property type="project" value="UniProtKB-UniRule"/>
</dbReference>
<dbReference type="NCBIfam" id="TIGR01302">
    <property type="entry name" value="IMP_dehydrog"/>
    <property type="match status" value="1"/>
</dbReference>
<dbReference type="Gene3D" id="3.20.20.70">
    <property type="entry name" value="Aldolase class I"/>
    <property type="match status" value="2"/>
</dbReference>
<dbReference type="InterPro" id="IPR005990">
    <property type="entry name" value="IMP_DH"/>
</dbReference>
<dbReference type="InterPro" id="IPR000644">
    <property type="entry name" value="CBS_dom"/>
</dbReference>
<comment type="subcellular location">
    <subcellularLocation>
        <location evidence="12">Cytoplasm</location>
    </subcellularLocation>
</comment>
<feature type="binding site" description="in other chain" evidence="12 14">
    <location>
        <position position="312"/>
    </location>
    <ligand>
        <name>K(+)</name>
        <dbReference type="ChEBI" id="CHEBI:29103"/>
        <note>ligand shared between two tetrameric partners</note>
    </ligand>
</feature>
<evidence type="ECO:0000256" key="1">
    <source>
        <dbReference type="ARBA" id="ARBA00001958"/>
    </source>
</evidence>
<dbReference type="PROSITE" id="PS00487">
    <property type="entry name" value="IMP_DH_GMP_RED"/>
    <property type="match status" value="1"/>
</dbReference>
<comment type="similarity">
    <text evidence="2 12 16">Belongs to the IMPDH/GMPR family.</text>
</comment>
<dbReference type="GO" id="GO:0005737">
    <property type="term" value="C:cytoplasm"/>
    <property type="evidence" value="ECO:0007669"/>
    <property type="project" value="UniProtKB-SubCell"/>
</dbReference>
<dbReference type="Proteomes" id="UP000028821">
    <property type="component" value="Unassembled WGS sequence"/>
</dbReference>
<dbReference type="GO" id="GO:0006177">
    <property type="term" value="P:GMP biosynthetic process"/>
    <property type="evidence" value="ECO:0007669"/>
    <property type="project" value="UniProtKB-UniRule"/>
</dbReference>
<dbReference type="GO" id="GO:0046872">
    <property type="term" value="F:metal ion binding"/>
    <property type="evidence" value="ECO:0007669"/>
    <property type="project" value="UniProtKB-UniRule"/>
</dbReference>
<feature type="domain" description="CBS" evidence="19">
    <location>
        <begin position="165"/>
        <end position="221"/>
    </location>
</feature>
<evidence type="ECO:0000259" key="19">
    <source>
        <dbReference type="PROSITE" id="PS51371"/>
    </source>
</evidence>
<dbReference type="FunFam" id="3.20.20.70:FF:000086">
    <property type="entry name" value="IMP dehydrogenase, putative"/>
    <property type="match status" value="1"/>
</dbReference>
<feature type="domain" description="CBS" evidence="19">
    <location>
        <begin position="102"/>
        <end position="163"/>
    </location>
</feature>
<reference evidence="20 21" key="1">
    <citation type="submission" date="2014-04" db="EMBL/GenBank/DDBJ databases">
        <authorList>
            <person name="Sibley D."/>
            <person name="Venepally P."/>
            <person name="Karamycheva S."/>
            <person name="Hadjithomas M."/>
            <person name="Khan A."/>
            <person name="Brunk B."/>
            <person name="Roos D."/>
            <person name="Caler E."/>
            <person name="Lorenzi H."/>
        </authorList>
    </citation>
    <scope>NUCLEOTIDE SEQUENCE [LARGE SCALE GENOMIC DNA]</scope>
    <source>
        <strain evidence="20 21">MAS</strain>
    </source>
</reference>
<dbReference type="SUPFAM" id="SSF51412">
    <property type="entry name" value="Inosine monophosphate dehydrogenase (IMPDH)"/>
    <property type="match status" value="1"/>
</dbReference>
<evidence type="ECO:0000313" key="21">
    <source>
        <dbReference type="Proteomes" id="UP000028821"/>
    </source>
</evidence>
<feature type="active site" description="Thioimidate intermediate" evidence="12">
    <location>
        <position position="315"/>
    </location>
</feature>
<evidence type="ECO:0000256" key="10">
    <source>
        <dbReference type="ARBA" id="ARBA00048028"/>
    </source>
</evidence>
<dbReference type="AlphaFoldDB" id="A0A086QXC6"/>
<feature type="binding site" evidence="12">
    <location>
        <begin position="349"/>
        <end position="351"/>
    </location>
    <ligand>
        <name>IMP</name>
        <dbReference type="ChEBI" id="CHEBI:58053"/>
    </ligand>
</feature>
<dbReference type="InterPro" id="IPR015875">
    <property type="entry name" value="IMP_DH/GMP_Rdtase_CS"/>
</dbReference>
<gene>
    <name evidence="20" type="ORF">TGMAS_233110</name>
</gene>
<keyword evidence="9 15" id="KW-0129">CBS domain</keyword>
<keyword evidence="8 12" id="KW-0520">NAD</keyword>
<organism evidence="20 21">
    <name type="scientific">Toxoplasma gondii MAS</name>
    <dbReference type="NCBI Taxonomy" id="943118"/>
    <lineage>
        <taxon>Eukaryota</taxon>
        <taxon>Sar</taxon>
        <taxon>Alveolata</taxon>
        <taxon>Apicomplexa</taxon>
        <taxon>Conoidasida</taxon>
        <taxon>Coccidia</taxon>
        <taxon>Eucoccidiorida</taxon>
        <taxon>Eimeriorina</taxon>
        <taxon>Sarcocystidae</taxon>
        <taxon>Toxoplasma</taxon>
    </lineage>
</organism>
<evidence type="ECO:0000256" key="12">
    <source>
        <dbReference type="HAMAP-Rule" id="MF_03156"/>
    </source>
</evidence>
<evidence type="ECO:0000256" key="2">
    <source>
        <dbReference type="ARBA" id="ARBA00005502"/>
    </source>
</evidence>
<keyword evidence="5 12" id="KW-0658">Purine biosynthesis</keyword>
<dbReference type="PANTHER" id="PTHR11911">
    <property type="entry name" value="INOSINE-5-MONOPHOSPHATE DEHYDROGENASE RELATED"/>
    <property type="match status" value="1"/>
</dbReference>
<comment type="caution">
    <text evidence="12">Lacks conserved residue(s) required for the propagation of feature annotation.</text>
</comment>
<feature type="binding site" evidence="12">
    <location>
        <position position="313"/>
    </location>
    <ligand>
        <name>IMP</name>
        <dbReference type="ChEBI" id="CHEBI:58053"/>
    </ligand>
</feature>
<dbReference type="InterPro" id="IPR013785">
    <property type="entry name" value="Aldolase_TIM"/>
</dbReference>
<dbReference type="CDD" id="cd04601">
    <property type="entry name" value="CBS_pair_IMPDH"/>
    <property type="match status" value="1"/>
</dbReference>
<evidence type="ECO:0000256" key="16">
    <source>
        <dbReference type="RuleBase" id="RU003927"/>
    </source>
</evidence>
<dbReference type="Pfam" id="PF00571">
    <property type="entry name" value="CBS"/>
    <property type="match status" value="2"/>
</dbReference>
<dbReference type="SMART" id="SM00116">
    <property type="entry name" value="CBS"/>
    <property type="match status" value="2"/>
</dbReference>
<feature type="binding site" description="in other chain" evidence="12 14">
    <location>
        <position position="310"/>
    </location>
    <ligand>
        <name>K(+)</name>
        <dbReference type="ChEBI" id="CHEBI:29103"/>
        <note>ligand shared between two tetrameric partners</note>
    </ligand>
</feature>
<comment type="pathway">
    <text evidence="12 17">Purine metabolism; XMP biosynthesis via de novo pathway; XMP from IMP: step 1/1.</text>
</comment>
<keyword evidence="4 12" id="KW-0332">GMP biosynthesis</keyword>
<keyword evidence="12" id="KW-0963">Cytoplasm</keyword>
<dbReference type="HAMAP" id="MF_01964">
    <property type="entry name" value="IMPDH"/>
    <property type="match status" value="1"/>
</dbReference>
<dbReference type="PIRSF" id="PIRSF000130">
    <property type="entry name" value="IMPDH"/>
    <property type="match status" value="1"/>
</dbReference>
<evidence type="ECO:0000256" key="9">
    <source>
        <dbReference type="ARBA" id="ARBA00023122"/>
    </source>
</evidence>
<evidence type="ECO:0000256" key="7">
    <source>
        <dbReference type="ARBA" id="ARBA00023002"/>
    </source>
</evidence>
<dbReference type="EMBL" id="AEXC02000339">
    <property type="protein sequence ID" value="KFH17258.1"/>
    <property type="molecule type" value="Genomic_DNA"/>
</dbReference>
<dbReference type="PROSITE" id="PS51371">
    <property type="entry name" value="CBS"/>
    <property type="match status" value="2"/>
</dbReference>
<comment type="function">
    <text evidence="11 12">Catalyzes the conversion of inosine 5'-phosphate (IMP) to xanthosine 5'-phosphate (XMP), the first committed and rate-limiting step in the de novo synthesis of guanine nucleotides, and therefore plays an important role in the regulation of cell growth.</text>
</comment>
<comment type="catalytic activity">
    <reaction evidence="10 12 17">
        <text>IMP + NAD(+) + H2O = XMP + NADH + H(+)</text>
        <dbReference type="Rhea" id="RHEA:11708"/>
        <dbReference type="ChEBI" id="CHEBI:15377"/>
        <dbReference type="ChEBI" id="CHEBI:15378"/>
        <dbReference type="ChEBI" id="CHEBI:57464"/>
        <dbReference type="ChEBI" id="CHEBI:57540"/>
        <dbReference type="ChEBI" id="CHEBI:57945"/>
        <dbReference type="ChEBI" id="CHEBI:58053"/>
        <dbReference type="EC" id="1.1.1.205"/>
    </reaction>
</comment>
<name>A0A086QXC6_TOXGO</name>
<comment type="cofactor">
    <cofactor evidence="1 12">
        <name>K(+)</name>
        <dbReference type="ChEBI" id="CHEBI:29103"/>
    </cofactor>
</comment>
<evidence type="ECO:0000256" key="14">
    <source>
        <dbReference type="PIRSR" id="PIRSR000130-4"/>
    </source>
</evidence>
<dbReference type="InterPro" id="IPR046342">
    <property type="entry name" value="CBS_dom_sf"/>
</dbReference>
<dbReference type="GO" id="GO:0006183">
    <property type="term" value="P:GTP biosynthetic process"/>
    <property type="evidence" value="ECO:0007669"/>
    <property type="project" value="TreeGrafter"/>
</dbReference>
<evidence type="ECO:0000256" key="15">
    <source>
        <dbReference type="PROSITE-ProRule" id="PRU00703"/>
    </source>
</evidence>
<dbReference type="InterPro" id="IPR001093">
    <property type="entry name" value="IMP_DH_GMPRt"/>
</dbReference>
<evidence type="ECO:0000256" key="18">
    <source>
        <dbReference type="SAM" id="MobiDB-lite"/>
    </source>
</evidence>
<proteinExistence type="inferred from homology"/>
<evidence type="ECO:0000313" key="20">
    <source>
        <dbReference type="EMBL" id="KFH17258.1"/>
    </source>
</evidence>
<comment type="subunit">
    <text evidence="12">Homotetramer.</text>
</comment>
<dbReference type="CDD" id="cd00381">
    <property type="entry name" value="IMPDH"/>
    <property type="match status" value="1"/>
</dbReference>
<feature type="binding site" evidence="12 13">
    <location>
        <begin position="308"/>
        <end position="310"/>
    </location>
    <ligand>
        <name>NAD(+)</name>
        <dbReference type="ChEBI" id="CHEBI:57540"/>
    </ligand>
</feature>
<feature type="binding site" evidence="12">
    <location>
        <position position="477"/>
    </location>
    <ligand>
        <name>IMP</name>
        <dbReference type="ChEBI" id="CHEBI:58053"/>
    </ligand>
</feature>
<protein>
    <recommendedName>
        <fullName evidence="12 17">Inosine-5'-monophosphate dehydrogenase</fullName>
        <shortName evidence="12">IMP dehydrogenase</shortName>
        <shortName evidence="12">IMPD</shortName>
        <shortName evidence="12">IMPDH</shortName>
        <ecNumber evidence="12 17">1.1.1.205</ecNumber>
    </recommendedName>
</protein>
<feature type="binding site" evidence="12">
    <location>
        <begin position="372"/>
        <end position="373"/>
    </location>
    <ligand>
        <name>IMP</name>
        <dbReference type="ChEBI" id="CHEBI:58053"/>
    </ligand>
</feature>
<dbReference type="VEuPathDB" id="ToxoDB:TGMAS_233110"/>
<feature type="region of interest" description="Disordered" evidence="18">
    <location>
        <begin position="407"/>
        <end position="462"/>
    </location>
</feature>
<dbReference type="PANTHER" id="PTHR11911:SF111">
    <property type="entry name" value="INOSINE-5'-MONOPHOSPHATE DEHYDROGENASE"/>
    <property type="match status" value="1"/>
</dbReference>
<feature type="binding site" evidence="12 13">
    <location>
        <begin position="258"/>
        <end position="260"/>
    </location>
    <ligand>
        <name>NAD(+)</name>
        <dbReference type="ChEBI" id="CHEBI:57540"/>
    </ligand>
</feature>
<keyword evidence="3 12" id="KW-0479">Metal-binding</keyword>
<feature type="active site" description="Proton acceptor" evidence="12">
    <location>
        <position position="465"/>
    </location>
</feature>
<dbReference type="Pfam" id="PF00478">
    <property type="entry name" value="IMPDH"/>
    <property type="match status" value="2"/>
</dbReference>
<comment type="caution">
    <text evidence="20">The sequence shown here is derived from an EMBL/GenBank/DDBJ whole genome shotgun (WGS) entry which is preliminary data.</text>
</comment>
<feature type="binding site" description="in other chain" evidence="12 14">
    <location>
        <position position="315"/>
    </location>
    <ligand>
        <name>K(+)</name>
        <dbReference type="ChEBI" id="CHEBI:29103"/>
        <note>ligand shared between two tetrameric partners</note>
    </ligand>
</feature>
<evidence type="ECO:0000256" key="13">
    <source>
        <dbReference type="PIRSR" id="PIRSR000130-3"/>
    </source>
</evidence>
<comment type="activity regulation">
    <text evidence="12">Mycophenolic acid (MPA) is a non-competitive inhibitor that prevents formation of the closed enzyme conformation by binding to the same site as the amobile flap. In contrast, mizoribine monophosphate (MZP) is a competitive inhibitor that induces the closed conformation. MPA is a potent inhibitor of mammalian IMPDHs but a poor inhibitor of the bacterial enzymes. MZP is a more potent inhibitor of bacterial IMPDH.</text>
</comment>